<protein>
    <submittedName>
        <fullName evidence="2">Uncharacterized protein</fullName>
    </submittedName>
</protein>
<evidence type="ECO:0000256" key="1">
    <source>
        <dbReference type="SAM" id="Phobius"/>
    </source>
</evidence>
<organism evidence="2">
    <name type="scientific">Rhizophora mucronata</name>
    <name type="common">Asiatic mangrove</name>
    <dbReference type="NCBI Taxonomy" id="61149"/>
    <lineage>
        <taxon>Eukaryota</taxon>
        <taxon>Viridiplantae</taxon>
        <taxon>Streptophyta</taxon>
        <taxon>Embryophyta</taxon>
        <taxon>Tracheophyta</taxon>
        <taxon>Spermatophyta</taxon>
        <taxon>Magnoliopsida</taxon>
        <taxon>eudicotyledons</taxon>
        <taxon>Gunneridae</taxon>
        <taxon>Pentapetalae</taxon>
        <taxon>rosids</taxon>
        <taxon>fabids</taxon>
        <taxon>Malpighiales</taxon>
        <taxon>Rhizophoraceae</taxon>
        <taxon>Rhizophora</taxon>
    </lineage>
</organism>
<name>A0A2P2N7M9_RHIMU</name>
<keyword evidence="1" id="KW-0812">Transmembrane</keyword>
<keyword evidence="1" id="KW-1133">Transmembrane helix</keyword>
<reference evidence="2" key="1">
    <citation type="submission" date="2018-02" db="EMBL/GenBank/DDBJ databases">
        <title>Rhizophora mucronata_Transcriptome.</title>
        <authorList>
            <person name="Meera S.P."/>
            <person name="Sreeshan A."/>
            <person name="Augustine A."/>
        </authorList>
    </citation>
    <scope>NUCLEOTIDE SEQUENCE</scope>
    <source>
        <tissue evidence="2">Leaf</tissue>
    </source>
</reference>
<evidence type="ECO:0000313" key="2">
    <source>
        <dbReference type="EMBL" id="MBX38406.1"/>
    </source>
</evidence>
<accession>A0A2P2N7M9</accession>
<feature type="transmembrane region" description="Helical" evidence="1">
    <location>
        <begin position="41"/>
        <end position="61"/>
    </location>
</feature>
<feature type="transmembrane region" description="Helical" evidence="1">
    <location>
        <begin position="6"/>
        <end position="29"/>
    </location>
</feature>
<sequence>MNSVFIFSLKLISVLLLLQFGCIVLPVPWKLVASDPTSRMAAPFPSSLFSVINCLFILLSLPGW</sequence>
<dbReference type="EMBL" id="GGEC01057922">
    <property type="protein sequence ID" value="MBX38406.1"/>
    <property type="molecule type" value="Transcribed_RNA"/>
</dbReference>
<proteinExistence type="predicted"/>
<keyword evidence="1" id="KW-0472">Membrane</keyword>
<dbReference type="AlphaFoldDB" id="A0A2P2N7M9"/>